<keyword evidence="3" id="KW-1185">Reference proteome</keyword>
<reference evidence="2" key="1">
    <citation type="submission" date="2019-05" db="EMBL/GenBank/DDBJ databases">
        <title>Annotation for the trematode Fasciolopsis buski.</title>
        <authorList>
            <person name="Choi Y.-J."/>
        </authorList>
    </citation>
    <scope>NUCLEOTIDE SEQUENCE</scope>
    <source>
        <strain evidence="2">HT</strain>
        <tissue evidence="2">Whole worm</tissue>
    </source>
</reference>
<dbReference type="PANTHER" id="PTHR46070">
    <property type="entry name" value="PINSTRIPE, ISOFORM A"/>
    <property type="match status" value="1"/>
</dbReference>
<gene>
    <name evidence="2" type="ORF">FBUS_11308</name>
</gene>
<evidence type="ECO:0000313" key="2">
    <source>
        <dbReference type="EMBL" id="KAA0187037.1"/>
    </source>
</evidence>
<dbReference type="GO" id="GO:0005085">
    <property type="term" value="F:guanyl-nucleotide exchange factor activity"/>
    <property type="evidence" value="ECO:0007669"/>
    <property type="project" value="InterPro"/>
</dbReference>
<evidence type="ECO:0000259" key="1">
    <source>
        <dbReference type="PROSITE" id="PS50211"/>
    </source>
</evidence>
<name>A0A8E0RR22_9TREM</name>
<dbReference type="InterPro" id="IPR001194">
    <property type="entry name" value="cDENN_dom"/>
</dbReference>
<dbReference type="InterPro" id="IPR037516">
    <property type="entry name" value="Tripartite_DENN"/>
</dbReference>
<dbReference type="PROSITE" id="PS50211">
    <property type="entry name" value="DENN"/>
    <property type="match status" value="1"/>
</dbReference>
<sequence>MHLLPPSKPITSLWSGAIDLPDAIELPLFEYSMLELLQLIELDDLLRLFTCVLLEHRIILFSEQYYRLMVVAECITCLLLPFAWPHVYAPILPLSLVQFVDAPVPYIMGIVCGSTDATLHASNVSLSSEYAPDQGQMTDPFFQNSNDNDIRPPTVELASEVSCLSVLSISITAFGPYC</sequence>
<dbReference type="EMBL" id="LUCM01009403">
    <property type="protein sequence ID" value="KAA0187037.1"/>
    <property type="molecule type" value="Genomic_DNA"/>
</dbReference>
<dbReference type="Proteomes" id="UP000728185">
    <property type="component" value="Unassembled WGS sequence"/>
</dbReference>
<dbReference type="InterPro" id="IPR043153">
    <property type="entry name" value="DENN_C"/>
</dbReference>
<feature type="domain" description="UDENN" evidence="1">
    <location>
        <begin position="1"/>
        <end position="178"/>
    </location>
</feature>
<proteinExistence type="predicted"/>
<evidence type="ECO:0000313" key="3">
    <source>
        <dbReference type="Proteomes" id="UP000728185"/>
    </source>
</evidence>
<accession>A0A8E0RR22</accession>
<dbReference type="Pfam" id="PF02141">
    <property type="entry name" value="DENN"/>
    <property type="match status" value="1"/>
</dbReference>
<dbReference type="GO" id="GO:0031267">
    <property type="term" value="F:small GTPase binding"/>
    <property type="evidence" value="ECO:0007669"/>
    <property type="project" value="InterPro"/>
</dbReference>
<dbReference type="Gene3D" id="3.40.50.11500">
    <property type="match status" value="1"/>
</dbReference>
<organism evidence="2 3">
    <name type="scientific">Fasciolopsis buskii</name>
    <dbReference type="NCBI Taxonomy" id="27845"/>
    <lineage>
        <taxon>Eukaryota</taxon>
        <taxon>Metazoa</taxon>
        <taxon>Spiralia</taxon>
        <taxon>Lophotrochozoa</taxon>
        <taxon>Platyhelminthes</taxon>
        <taxon>Trematoda</taxon>
        <taxon>Digenea</taxon>
        <taxon>Plagiorchiida</taxon>
        <taxon>Echinostomata</taxon>
        <taxon>Echinostomatoidea</taxon>
        <taxon>Fasciolidae</taxon>
        <taxon>Fasciolopsis</taxon>
    </lineage>
</organism>
<dbReference type="PANTHER" id="PTHR46070:SF1">
    <property type="entry name" value="PINSTRIPE, ISOFORM A"/>
    <property type="match status" value="1"/>
</dbReference>
<protein>
    <submittedName>
        <fullName evidence="2">DENN domain-containing protein 5A</fullName>
    </submittedName>
</protein>
<dbReference type="InterPro" id="IPR047278">
    <property type="entry name" value="DEN5A/B"/>
</dbReference>
<dbReference type="AlphaFoldDB" id="A0A8E0RR22"/>
<dbReference type="OrthoDB" id="6019893at2759"/>
<comment type="caution">
    <text evidence="2">The sequence shown here is derived from an EMBL/GenBank/DDBJ whole genome shotgun (WGS) entry which is preliminary data.</text>
</comment>
<dbReference type="SMART" id="SM00799">
    <property type="entry name" value="DENN"/>
    <property type="match status" value="1"/>
</dbReference>